<evidence type="ECO:0000313" key="2">
    <source>
        <dbReference type="EMBL" id="KAK9277273.1"/>
    </source>
</evidence>
<dbReference type="InterPro" id="IPR045032">
    <property type="entry name" value="PEL"/>
</dbReference>
<evidence type="ECO:0000256" key="1">
    <source>
        <dbReference type="ARBA" id="ARBA00022729"/>
    </source>
</evidence>
<organism evidence="2 3">
    <name type="scientific">Liquidambar formosana</name>
    <name type="common">Formosan gum</name>
    <dbReference type="NCBI Taxonomy" id="63359"/>
    <lineage>
        <taxon>Eukaryota</taxon>
        <taxon>Viridiplantae</taxon>
        <taxon>Streptophyta</taxon>
        <taxon>Embryophyta</taxon>
        <taxon>Tracheophyta</taxon>
        <taxon>Spermatophyta</taxon>
        <taxon>Magnoliopsida</taxon>
        <taxon>eudicotyledons</taxon>
        <taxon>Gunneridae</taxon>
        <taxon>Pentapetalae</taxon>
        <taxon>Saxifragales</taxon>
        <taxon>Altingiaceae</taxon>
        <taxon>Liquidambar</taxon>
    </lineage>
</organism>
<dbReference type="InterPro" id="IPR018082">
    <property type="entry name" value="AmbAllergen"/>
</dbReference>
<keyword evidence="3" id="KW-1185">Reference proteome</keyword>
<proteinExistence type="predicted"/>
<dbReference type="Gene3D" id="2.160.20.10">
    <property type="entry name" value="Single-stranded right-handed beta-helix, Pectin lyase-like"/>
    <property type="match status" value="1"/>
</dbReference>
<protein>
    <submittedName>
        <fullName evidence="2">Uncharacterized protein</fullName>
    </submittedName>
</protein>
<reference evidence="2 3" key="1">
    <citation type="journal article" date="2024" name="Plant J.">
        <title>Genome sequences and population genomics reveal climatic adaptation and genomic divergence between two closely related sweetgum species.</title>
        <authorList>
            <person name="Xu W.Q."/>
            <person name="Ren C.Q."/>
            <person name="Zhang X.Y."/>
            <person name="Comes H.P."/>
            <person name="Liu X.H."/>
            <person name="Li Y.G."/>
            <person name="Kettle C.J."/>
            <person name="Jalonen R."/>
            <person name="Gaisberger H."/>
            <person name="Ma Y.Z."/>
            <person name="Qiu Y.X."/>
        </authorList>
    </citation>
    <scope>NUCLEOTIDE SEQUENCE [LARGE SCALE GENOMIC DNA]</scope>
    <source>
        <strain evidence="2">Hangzhou</strain>
    </source>
</reference>
<gene>
    <name evidence="2" type="ORF">L1049_006812</name>
</gene>
<evidence type="ECO:0000313" key="3">
    <source>
        <dbReference type="Proteomes" id="UP001415857"/>
    </source>
</evidence>
<sequence length="66" mass="7736">MESEWKHWTWRSEGDLMMNLAFFVESGDSSTKRPYSMQDMIHARPGTYVTRLTRFAGALYCRVNKG</sequence>
<dbReference type="EMBL" id="JBBPBK010000010">
    <property type="protein sequence ID" value="KAK9277273.1"/>
    <property type="molecule type" value="Genomic_DNA"/>
</dbReference>
<dbReference type="SUPFAM" id="SSF51126">
    <property type="entry name" value="Pectin lyase-like"/>
    <property type="match status" value="1"/>
</dbReference>
<dbReference type="InterPro" id="IPR012334">
    <property type="entry name" value="Pectin_lyas_fold"/>
</dbReference>
<dbReference type="PANTHER" id="PTHR31683:SF69">
    <property type="entry name" value="PECTATE LYASE 7-RELATED"/>
    <property type="match status" value="1"/>
</dbReference>
<comment type="caution">
    <text evidence="2">The sequence shown here is derived from an EMBL/GenBank/DDBJ whole genome shotgun (WGS) entry which is preliminary data.</text>
</comment>
<dbReference type="PRINTS" id="PR00807">
    <property type="entry name" value="AMBALLERGEN"/>
</dbReference>
<name>A0AAP0RHV3_LIQFO</name>
<accession>A0AAP0RHV3</accession>
<dbReference type="AlphaFoldDB" id="A0AAP0RHV3"/>
<dbReference type="Proteomes" id="UP001415857">
    <property type="component" value="Unassembled WGS sequence"/>
</dbReference>
<dbReference type="GO" id="GO:0030570">
    <property type="term" value="F:pectate lyase activity"/>
    <property type="evidence" value="ECO:0007669"/>
    <property type="project" value="InterPro"/>
</dbReference>
<dbReference type="InterPro" id="IPR011050">
    <property type="entry name" value="Pectin_lyase_fold/virulence"/>
</dbReference>
<dbReference type="PANTHER" id="PTHR31683">
    <property type="entry name" value="PECTATE LYASE 18-RELATED"/>
    <property type="match status" value="1"/>
</dbReference>
<keyword evidence="1" id="KW-0732">Signal</keyword>